<accession>A0A673FSV6</accession>
<proteinExistence type="predicted"/>
<evidence type="ECO:0000313" key="4">
    <source>
        <dbReference type="Proteomes" id="UP000472270"/>
    </source>
</evidence>
<dbReference type="PROSITE" id="PS00615">
    <property type="entry name" value="C_TYPE_LECTIN_1"/>
    <property type="match status" value="1"/>
</dbReference>
<dbReference type="Pfam" id="PF00059">
    <property type="entry name" value="Lectin_C"/>
    <property type="match status" value="1"/>
</dbReference>
<dbReference type="SUPFAM" id="SSF56436">
    <property type="entry name" value="C-type lectin-like"/>
    <property type="match status" value="1"/>
</dbReference>
<dbReference type="SMART" id="SM00034">
    <property type="entry name" value="CLECT"/>
    <property type="match status" value="1"/>
</dbReference>
<dbReference type="Gene3D" id="3.10.100.10">
    <property type="entry name" value="Mannose-Binding Protein A, subunit A"/>
    <property type="match status" value="1"/>
</dbReference>
<keyword evidence="1" id="KW-1015">Disulfide bond</keyword>
<dbReference type="Proteomes" id="UP000472270">
    <property type="component" value="Unassembled WGS sequence"/>
</dbReference>
<keyword evidence="4" id="KW-1185">Reference proteome</keyword>
<evidence type="ECO:0000256" key="1">
    <source>
        <dbReference type="ARBA" id="ARBA00023157"/>
    </source>
</evidence>
<dbReference type="AlphaFoldDB" id="A0A673FSV6"/>
<dbReference type="InterPro" id="IPR001304">
    <property type="entry name" value="C-type_lectin-like"/>
</dbReference>
<dbReference type="InterPro" id="IPR016186">
    <property type="entry name" value="C-type_lectin-like/link_sf"/>
</dbReference>
<dbReference type="CDD" id="cd00037">
    <property type="entry name" value="CLECT"/>
    <property type="match status" value="1"/>
</dbReference>
<dbReference type="InterPro" id="IPR016187">
    <property type="entry name" value="CTDL_fold"/>
</dbReference>
<dbReference type="PANTHER" id="PTHR45784">
    <property type="entry name" value="C-TYPE LECTIN DOMAIN FAMILY 20 MEMBER A-RELATED"/>
    <property type="match status" value="1"/>
</dbReference>
<dbReference type="PROSITE" id="PS50041">
    <property type="entry name" value="C_TYPE_LECTIN_2"/>
    <property type="match status" value="1"/>
</dbReference>
<dbReference type="PANTHER" id="PTHR45784:SF3">
    <property type="entry name" value="C-TYPE LECTIN DOMAIN FAMILY 4 MEMBER K-LIKE-RELATED"/>
    <property type="match status" value="1"/>
</dbReference>
<reference evidence="3" key="1">
    <citation type="submission" date="2025-08" db="UniProtKB">
        <authorList>
            <consortium name="Ensembl"/>
        </authorList>
    </citation>
    <scope>IDENTIFICATION</scope>
</reference>
<reference evidence="3" key="2">
    <citation type="submission" date="2025-09" db="UniProtKB">
        <authorList>
            <consortium name="Ensembl"/>
        </authorList>
    </citation>
    <scope>IDENTIFICATION</scope>
</reference>
<dbReference type="InterPro" id="IPR018378">
    <property type="entry name" value="C-type_lectin_CS"/>
</dbReference>
<organism evidence="3 4">
    <name type="scientific">Sinocyclocheilus rhinocerous</name>
    <dbReference type="NCBI Taxonomy" id="307959"/>
    <lineage>
        <taxon>Eukaryota</taxon>
        <taxon>Metazoa</taxon>
        <taxon>Chordata</taxon>
        <taxon>Craniata</taxon>
        <taxon>Vertebrata</taxon>
        <taxon>Euteleostomi</taxon>
        <taxon>Actinopterygii</taxon>
        <taxon>Neopterygii</taxon>
        <taxon>Teleostei</taxon>
        <taxon>Ostariophysi</taxon>
        <taxon>Cypriniformes</taxon>
        <taxon>Cyprinidae</taxon>
        <taxon>Cyprininae</taxon>
        <taxon>Sinocyclocheilus</taxon>
    </lineage>
</organism>
<feature type="domain" description="C-type lectin" evidence="2">
    <location>
        <begin position="26"/>
        <end position="149"/>
    </location>
</feature>
<evidence type="ECO:0000313" key="3">
    <source>
        <dbReference type="Ensembl" id="ENSSRHP00000004186.1"/>
    </source>
</evidence>
<dbReference type="Ensembl" id="ENSSRHT00000004340.1">
    <property type="protein sequence ID" value="ENSSRHP00000004186.1"/>
    <property type="gene ID" value="ENSSRHG00000002850.1"/>
</dbReference>
<evidence type="ECO:0000259" key="2">
    <source>
        <dbReference type="PROSITE" id="PS50041"/>
    </source>
</evidence>
<name>A0A673FSV6_9TELE</name>
<sequence>MGVTLSGLAFSIITRFMQQIFFFFFFSSERFINVSKDKMSWEEALNYCNSHQKTAGLLRIESEGDQTETEQELKRQKISGPVWVGLRQSRLFGFWIWSSGLFVGPWTNWQGGSEPEHETSHYCGALENKNGAFKWSDKDCRLKFRVLCEVK</sequence>
<protein>
    <recommendedName>
        <fullName evidence="2">C-type lectin domain-containing protein</fullName>
    </recommendedName>
</protein>